<keyword evidence="1" id="KW-0812">Transmembrane</keyword>
<gene>
    <name evidence="2" type="ORF">FYC62_13305</name>
</gene>
<evidence type="ECO:0000313" key="2">
    <source>
        <dbReference type="EMBL" id="QEK52522.1"/>
    </source>
</evidence>
<name>A0A5C0VKW6_9SPHI</name>
<dbReference type="KEGG" id="pej:FYC62_13305"/>
<reference evidence="2 3" key="1">
    <citation type="submission" date="2019-08" db="EMBL/GenBank/DDBJ databases">
        <title>Pedobacter sp. nov., isolated from Han river, South Korea.</title>
        <authorList>
            <person name="Lee D.-H."/>
            <person name="Kim Y.-S."/>
            <person name="Hwang E.-M."/>
            <person name="Le Tran T.C."/>
            <person name="Cha C.-J."/>
        </authorList>
    </citation>
    <scope>NUCLEOTIDE SEQUENCE [LARGE SCALE GENOMIC DNA]</scope>
    <source>
        <strain evidence="2 3">CJ43</strain>
    </source>
</reference>
<protein>
    <submittedName>
        <fullName evidence="2">Phosphatidate cytidylyltransferase</fullName>
    </submittedName>
</protein>
<dbReference type="AlphaFoldDB" id="A0A5C0VKW6"/>
<proteinExistence type="predicted"/>
<dbReference type="EMBL" id="CP043329">
    <property type="protein sequence ID" value="QEK52522.1"/>
    <property type="molecule type" value="Genomic_DNA"/>
</dbReference>
<dbReference type="Proteomes" id="UP000323653">
    <property type="component" value="Chromosome"/>
</dbReference>
<keyword evidence="1" id="KW-0472">Membrane</keyword>
<organism evidence="2 3">
    <name type="scientific">Pedobacter aquae</name>
    <dbReference type="NCBI Taxonomy" id="2605747"/>
    <lineage>
        <taxon>Bacteria</taxon>
        <taxon>Pseudomonadati</taxon>
        <taxon>Bacteroidota</taxon>
        <taxon>Sphingobacteriia</taxon>
        <taxon>Sphingobacteriales</taxon>
        <taxon>Sphingobacteriaceae</taxon>
        <taxon>Pedobacter</taxon>
    </lineage>
</organism>
<keyword evidence="1" id="KW-1133">Transmembrane helix</keyword>
<keyword evidence="2" id="KW-0548">Nucleotidyltransferase</keyword>
<sequence>MKKLSIPSLLLLLTLLSSCEAIGTIFKAGYYVGIFVVVIILVIIFFIYNKFRR</sequence>
<evidence type="ECO:0000256" key="1">
    <source>
        <dbReference type="SAM" id="Phobius"/>
    </source>
</evidence>
<accession>A0A5C0VKW6</accession>
<feature type="transmembrane region" description="Helical" evidence="1">
    <location>
        <begin position="31"/>
        <end position="48"/>
    </location>
</feature>
<keyword evidence="3" id="KW-1185">Reference proteome</keyword>
<keyword evidence="2" id="KW-0808">Transferase</keyword>
<dbReference type="PROSITE" id="PS51257">
    <property type="entry name" value="PROKAR_LIPOPROTEIN"/>
    <property type="match status" value="1"/>
</dbReference>
<evidence type="ECO:0000313" key="3">
    <source>
        <dbReference type="Proteomes" id="UP000323653"/>
    </source>
</evidence>
<dbReference type="GO" id="GO:0016779">
    <property type="term" value="F:nucleotidyltransferase activity"/>
    <property type="evidence" value="ECO:0007669"/>
    <property type="project" value="UniProtKB-KW"/>
</dbReference>